<dbReference type="InParanoid" id="D8TPI2"/>
<reference evidence="3 4" key="1">
    <citation type="journal article" date="2010" name="Science">
        <title>Genomic analysis of organismal complexity in the multicellular green alga Volvox carteri.</title>
        <authorList>
            <person name="Prochnik S.E."/>
            <person name="Umen J."/>
            <person name="Nedelcu A.M."/>
            <person name="Hallmann A."/>
            <person name="Miller S.M."/>
            <person name="Nishii I."/>
            <person name="Ferris P."/>
            <person name="Kuo A."/>
            <person name="Mitros T."/>
            <person name="Fritz-Laylin L.K."/>
            <person name="Hellsten U."/>
            <person name="Chapman J."/>
            <person name="Simakov O."/>
            <person name="Rensing S.A."/>
            <person name="Terry A."/>
            <person name="Pangilinan J."/>
            <person name="Kapitonov V."/>
            <person name="Jurka J."/>
            <person name="Salamov A."/>
            <person name="Shapiro H."/>
            <person name="Schmutz J."/>
            <person name="Grimwood J."/>
            <person name="Lindquist E."/>
            <person name="Lucas S."/>
            <person name="Grigoriev I.V."/>
            <person name="Schmitt R."/>
            <person name="Kirk D."/>
            <person name="Rokhsar D.S."/>
        </authorList>
    </citation>
    <scope>NUCLEOTIDE SEQUENCE [LARGE SCALE GENOMIC DNA]</scope>
    <source>
        <strain evidence="4">f. Nagariensis / Eve</strain>
    </source>
</reference>
<dbReference type="eggNOG" id="KOG0160">
    <property type="taxonomic scope" value="Eukaryota"/>
</dbReference>
<organism evidence="4">
    <name type="scientific">Volvox carteri f. nagariensis</name>
    <dbReference type="NCBI Taxonomy" id="3068"/>
    <lineage>
        <taxon>Eukaryota</taxon>
        <taxon>Viridiplantae</taxon>
        <taxon>Chlorophyta</taxon>
        <taxon>core chlorophytes</taxon>
        <taxon>Chlorophyceae</taxon>
        <taxon>CS clade</taxon>
        <taxon>Chlamydomonadales</taxon>
        <taxon>Volvocaceae</taxon>
        <taxon>Volvox</taxon>
    </lineage>
</organism>
<evidence type="ECO:0000259" key="2">
    <source>
        <dbReference type="PROSITE" id="PS51126"/>
    </source>
</evidence>
<dbReference type="PROSITE" id="PS51126">
    <property type="entry name" value="DILUTE"/>
    <property type="match status" value="1"/>
</dbReference>
<dbReference type="InterPro" id="IPR052072">
    <property type="entry name" value="Vascular_dev_regulator"/>
</dbReference>
<sequence>MCDELSSGLHRAFVQHAETIKNVQVLEAQQHETCNPTVSGRSTSIDLGGRESPKSISDMTEADADRLLVTLKALLLTPSSSGQRTVDGSRLAGIRFHRRLPTAAILVFRYCLLFRAFQASRTAIFDQLAAVISQQVNWGQSDNECLAYWLSNTVVLHILFKDVRRASSHVDEANTDDWMSLPCVRSQKNSSYWLKQLVAKYPALLFKHQLAVIVETTFSLLRANVRKEISLILEDCILTPKASSGSTVARTGATVAQQADPSKAWTELLRVLDTLLGVAEANYVAQVLVEVADWTRERCPKIAGSLEEFEHLRQAATFLLLTDKQSRSLEEITKLYPRLSIQQLYRLSYFYLDDKGETQTVSPRVLHHMQQVMEDSNIIPCPGLLQVENLCLPFQTIKLLSSLDNKDLYVNLHASG</sequence>
<dbReference type="Proteomes" id="UP000001058">
    <property type="component" value="Unassembled WGS sequence"/>
</dbReference>
<dbReference type="KEGG" id="vcn:VOLCADRAFT_103833"/>
<dbReference type="Pfam" id="PF01843">
    <property type="entry name" value="DIL"/>
    <property type="match status" value="1"/>
</dbReference>
<dbReference type="STRING" id="3068.D8TPI2"/>
<dbReference type="OrthoDB" id="6108017at2759"/>
<dbReference type="PANTHER" id="PTHR16027:SF6">
    <property type="entry name" value="DILUTE DOMAIN-CONTAINING PROTEIN"/>
    <property type="match status" value="1"/>
</dbReference>
<feature type="compositionally biased region" description="Polar residues" evidence="1">
    <location>
        <begin position="36"/>
        <end position="45"/>
    </location>
</feature>
<gene>
    <name evidence="3" type="primary">myoD</name>
    <name evidence="3" type="ORF">VOLCADRAFT_103833</name>
</gene>
<evidence type="ECO:0000256" key="1">
    <source>
        <dbReference type="SAM" id="MobiDB-lite"/>
    </source>
</evidence>
<protein>
    <submittedName>
        <fullName evidence="3">Class XI myosin heavy chain MyoD</fullName>
    </submittedName>
</protein>
<feature type="region of interest" description="Disordered" evidence="1">
    <location>
        <begin position="36"/>
        <end position="56"/>
    </location>
</feature>
<evidence type="ECO:0000313" key="4">
    <source>
        <dbReference type="Proteomes" id="UP000001058"/>
    </source>
</evidence>
<dbReference type="InterPro" id="IPR002710">
    <property type="entry name" value="Dilute_dom"/>
</dbReference>
<dbReference type="PANTHER" id="PTHR16027">
    <property type="entry name" value="DILUTE DOMAIN-CONTAINING PROTEIN YPR089W"/>
    <property type="match status" value="1"/>
</dbReference>
<accession>D8TPI2</accession>
<name>D8TPI2_VOLCA</name>
<dbReference type="EMBL" id="GL378330">
    <property type="protein sequence ID" value="EFJ50770.1"/>
    <property type="molecule type" value="Genomic_DNA"/>
</dbReference>
<feature type="domain" description="Dilute" evidence="2">
    <location>
        <begin position="126"/>
        <end position="375"/>
    </location>
</feature>
<evidence type="ECO:0000313" key="3">
    <source>
        <dbReference type="EMBL" id="EFJ50770.1"/>
    </source>
</evidence>
<keyword evidence="4" id="KW-1185">Reference proteome</keyword>
<proteinExistence type="predicted"/>
<dbReference type="GeneID" id="9623983"/>
<dbReference type="AlphaFoldDB" id="D8TPI2"/>
<dbReference type="RefSeq" id="XP_002948363.1">
    <property type="nucleotide sequence ID" value="XM_002948317.1"/>
</dbReference>